<proteinExistence type="predicted"/>
<dbReference type="PATRIC" id="fig|33881.3.peg.536"/>
<evidence type="ECO:0000313" key="2">
    <source>
        <dbReference type="Proteomes" id="UP000078252"/>
    </source>
</evidence>
<protein>
    <submittedName>
        <fullName evidence="1">Uncharacterized protein</fullName>
    </submittedName>
</protein>
<sequence length="116" mass="12503">MLLAIPLNAVDELDEPDALDELGGFDRHELALVLTLAHEDDFESVSDTVILPVVGDRVRYSRGSGHLVGLEGSVVTEDDAPDLPLGLRSVLLDGEPWPVVVPVMSLDRAVLQPANR</sequence>
<gene>
    <name evidence="1" type="ORF">NS184_02675</name>
</gene>
<dbReference type="RefSeq" id="WP_058724598.1">
    <property type="nucleotide sequence ID" value="NZ_LDQC01000015.1"/>
</dbReference>
<dbReference type="EMBL" id="LDQC01000015">
    <property type="protein sequence ID" value="KTR09538.1"/>
    <property type="molecule type" value="Genomic_DNA"/>
</dbReference>
<dbReference type="Proteomes" id="UP000078252">
    <property type="component" value="Unassembled WGS sequence"/>
</dbReference>
<dbReference type="OrthoDB" id="5023847at2"/>
<dbReference type="AlphaFoldDB" id="A0A175S105"/>
<evidence type="ECO:0000313" key="1">
    <source>
        <dbReference type="EMBL" id="KTR09538.1"/>
    </source>
</evidence>
<comment type="caution">
    <text evidence="1">The sequence shown here is derived from an EMBL/GenBank/DDBJ whole genome shotgun (WGS) entry which is preliminary data.</text>
</comment>
<reference evidence="1 2" key="1">
    <citation type="journal article" date="2016" name="Front. Microbiol.">
        <title>Genomic Resource of Rice Seed Associated Bacteria.</title>
        <authorList>
            <person name="Midha S."/>
            <person name="Bansal K."/>
            <person name="Sharma S."/>
            <person name="Kumar N."/>
            <person name="Patil P.P."/>
            <person name="Chaudhry V."/>
            <person name="Patil P.B."/>
        </authorList>
    </citation>
    <scope>NUCLEOTIDE SEQUENCE [LARGE SCALE GENOMIC DNA]</scope>
    <source>
        <strain evidence="1 2">NS184</strain>
    </source>
</reference>
<organism evidence="1 2">
    <name type="scientific">Curtobacterium luteum</name>
    <dbReference type="NCBI Taxonomy" id="33881"/>
    <lineage>
        <taxon>Bacteria</taxon>
        <taxon>Bacillati</taxon>
        <taxon>Actinomycetota</taxon>
        <taxon>Actinomycetes</taxon>
        <taxon>Micrococcales</taxon>
        <taxon>Microbacteriaceae</taxon>
        <taxon>Curtobacterium</taxon>
    </lineage>
</organism>
<name>A0A175S105_9MICO</name>
<accession>A0A175S105</accession>